<dbReference type="GeneID" id="81363794"/>
<dbReference type="Proteomes" id="UP001147747">
    <property type="component" value="Unassembled WGS sequence"/>
</dbReference>
<evidence type="ECO:0000313" key="1">
    <source>
        <dbReference type="EMBL" id="KAJ5414833.1"/>
    </source>
</evidence>
<accession>A0A9W9WCI0</accession>
<dbReference type="AlphaFoldDB" id="A0A9W9WCI0"/>
<evidence type="ECO:0000313" key="2">
    <source>
        <dbReference type="Proteomes" id="UP001147747"/>
    </source>
</evidence>
<sequence>MSNIPPLTGFDRVNLHLTTVRRITHHLADPQWTSNPAIITNEAREGVAHIREALLEIRQLRDQLQE</sequence>
<proteinExistence type="predicted"/>
<protein>
    <submittedName>
        <fullName evidence="1">Uncharacterized protein</fullName>
    </submittedName>
</protein>
<dbReference type="RefSeq" id="XP_056494679.1">
    <property type="nucleotide sequence ID" value="XM_056624814.1"/>
</dbReference>
<reference evidence="1" key="1">
    <citation type="submission" date="2022-12" db="EMBL/GenBank/DDBJ databases">
        <authorList>
            <person name="Petersen C."/>
        </authorList>
    </citation>
    <scope>NUCLEOTIDE SEQUENCE</scope>
    <source>
        <strain evidence="1">IBT 29677</strain>
    </source>
</reference>
<dbReference type="EMBL" id="JAPZBU010000002">
    <property type="protein sequence ID" value="KAJ5414833.1"/>
    <property type="molecule type" value="Genomic_DNA"/>
</dbReference>
<organism evidence="1 2">
    <name type="scientific">Penicillium cosmopolitanum</name>
    <dbReference type="NCBI Taxonomy" id="1131564"/>
    <lineage>
        <taxon>Eukaryota</taxon>
        <taxon>Fungi</taxon>
        <taxon>Dikarya</taxon>
        <taxon>Ascomycota</taxon>
        <taxon>Pezizomycotina</taxon>
        <taxon>Eurotiomycetes</taxon>
        <taxon>Eurotiomycetidae</taxon>
        <taxon>Eurotiales</taxon>
        <taxon>Aspergillaceae</taxon>
        <taxon>Penicillium</taxon>
    </lineage>
</organism>
<gene>
    <name evidence="1" type="ORF">N7509_000167</name>
</gene>
<keyword evidence="2" id="KW-1185">Reference proteome</keyword>
<comment type="caution">
    <text evidence="1">The sequence shown here is derived from an EMBL/GenBank/DDBJ whole genome shotgun (WGS) entry which is preliminary data.</text>
</comment>
<name>A0A9W9WCI0_9EURO</name>
<reference evidence="1" key="2">
    <citation type="journal article" date="2023" name="IMA Fungus">
        <title>Comparative genomic study of the Penicillium genus elucidates a diverse pangenome and 15 lateral gene transfer events.</title>
        <authorList>
            <person name="Petersen C."/>
            <person name="Sorensen T."/>
            <person name="Nielsen M.R."/>
            <person name="Sondergaard T.E."/>
            <person name="Sorensen J.L."/>
            <person name="Fitzpatrick D.A."/>
            <person name="Frisvad J.C."/>
            <person name="Nielsen K.L."/>
        </authorList>
    </citation>
    <scope>NUCLEOTIDE SEQUENCE</scope>
    <source>
        <strain evidence="1">IBT 29677</strain>
    </source>
</reference>